<name>A0A9L0TFD3_HORSE</name>
<gene>
    <name evidence="23" type="primary">PLD1</name>
</gene>
<dbReference type="InterPro" id="IPR036871">
    <property type="entry name" value="PX_dom_sf"/>
</dbReference>
<dbReference type="CDD" id="cd01254">
    <property type="entry name" value="PH_PLD"/>
    <property type="match status" value="1"/>
</dbReference>
<dbReference type="GO" id="GO:0006654">
    <property type="term" value="P:phosphatidic acid biosynthetic process"/>
    <property type="evidence" value="ECO:0007669"/>
    <property type="project" value="InterPro"/>
</dbReference>
<dbReference type="InterPro" id="IPR001736">
    <property type="entry name" value="PLipase_D/transphosphatidylase"/>
</dbReference>
<dbReference type="PIRSF" id="PIRSF009376">
    <property type="entry name" value="Phospholipase_D_euk"/>
    <property type="match status" value="1"/>
</dbReference>
<evidence type="ECO:0000256" key="12">
    <source>
        <dbReference type="ARBA" id="ARBA00023034"/>
    </source>
</evidence>
<organism evidence="23 24">
    <name type="scientific">Equus caballus</name>
    <name type="common">Horse</name>
    <dbReference type="NCBI Taxonomy" id="9796"/>
    <lineage>
        <taxon>Eukaryota</taxon>
        <taxon>Metazoa</taxon>
        <taxon>Chordata</taxon>
        <taxon>Craniata</taxon>
        <taxon>Vertebrata</taxon>
        <taxon>Euteleostomi</taxon>
        <taxon>Mammalia</taxon>
        <taxon>Eutheria</taxon>
        <taxon>Laurasiatheria</taxon>
        <taxon>Perissodactyla</taxon>
        <taxon>Equidae</taxon>
        <taxon>Equus</taxon>
    </lineage>
</organism>
<dbReference type="EC" id="3.1.4.4" evidence="19"/>
<dbReference type="Pfam" id="PF13091">
    <property type="entry name" value="PLDc_2"/>
    <property type="match status" value="1"/>
</dbReference>
<evidence type="ECO:0000313" key="23">
    <source>
        <dbReference type="Ensembl" id="ENSECAP00000085288.1"/>
    </source>
</evidence>
<dbReference type="GO" id="GO:0031902">
    <property type="term" value="C:late endosome membrane"/>
    <property type="evidence" value="ECO:0007669"/>
    <property type="project" value="UniProtKB-SubCell"/>
</dbReference>
<dbReference type="PANTHER" id="PTHR18896">
    <property type="entry name" value="PHOSPHOLIPASE D"/>
    <property type="match status" value="1"/>
</dbReference>
<accession>A0A9L0TFD3</accession>
<dbReference type="FunFam" id="3.30.870.10:FF:000009">
    <property type="entry name" value="Phospholipase"/>
    <property type="match status" value="1"/>
</dbReference>
<dbReference type="PANTHER" id="PTHR18896:SF57">
    <property type="entry name" value="PHOSPHOLIPASE D1"/>
    <property type="match status" value="1"/>
</dbReference>
<comment type="catalytic activity">
    <reaction evidence="19">
        <text>a 1,2-diacyl-sn-glycero-3-phosphocholine + H2O = a 1,2-diacyl-sn-glycero-3-phosphate + choline + H(+)</text>
        <dbReference type="Rhea" id="RHEA:14445"/>
        <dbReference type="ChEBI" id="CHEBI:15354"/>
        <dbReference type="ChEBI" id="CHEBI:15377"/>
        <dbReference type="ChEBI" id="CHEBI:15378"/>
        <dbReference type="ChEBI" id="CHEBI:57643"/>
        <dbReference type="ChEBI" id="CHEBI:58608"/>
        <dbReference type="EC" id="3.1.4.4"/>
    </reaction>
</comment>
<dbReference type="SUPFAM" id="SSF56024">
    <property type="entry name" value="Phospholipase D/nuclease"/>
    <property type="match status" value="3"/>
</dbReference>
<dbReference type="Gene3D" id="2.30.29.30">
    <property type="entry name" value="Pleckstrin-homology domain (PH domain)/Phosphotyrosine-binding domain (PTB)"/>
    <property type="match status" value="1"/>
</dbReference>
<protein>
    <recommendedName>
        <fullName evidence="19">Phospholipase</fullName>
        <ecNumber evidence="19">3.1.4.4</ecNumber>
    </recommendedName>
</protein>
<evidence type="ECO:0000256" key="10">
    <source>
        <dbReference type="ARBA" id="ARBA00022824"/>
    </source>
</evidence>
<evidence type="ECO:0000256" key="17">
    <source>
        <dbReference type="ARBA" id="ARBA00037811"/>
    </source>
</evidence>
<comment type="subunit">
    <text evidence="18">Interacts with PIP5K1B.</text>
</comment>
<reference evidence="23" key="3">
    <citation type="submission" date="2025-09" db="UniProtKB">
        <authorList>
            <consortium name="Ensembl"/>
        </authorList>
    </citation>
    <scope>IDENTIFICATION</scope>
    <source>
        <strain evidence="23">Thoroughbred</strain>
    </source>
</reference>
<evidence type="ECO:0000256" key="2">
    <source>
        <dbReference type="ARBA" id="ARBA00004556"/>
    </source>
</evidence>
<evidence type="ECO:0000256" key="6">
    <source>
        <dbReference type="ARBA" id="ARBA00022553"/>
    </source>
</evidence>
<evidence type="ECO:0000256" key="14">
    <source>
        <dbReference type="ARBA" id="ARBA00023136"/>
    </source>
</evidence>
<keyword evidence="24" id="KW-1185">Reference proteome</keyword>
<dbReference type="GO" id="GO:0035556">
    <property type="term" value="P:intracellular signal transduction"/>
    <property type="evidence" value="ECO:0007669"/>
    <property type="project" value="InterPro"/>
</dbReference>
<dbReference type="GO" id="GO:0004630">
    <property type="term" value="F:phospholipase D activity"/>
    <property type="evidence" value="ECO:0007669"/>
    <property type="project" value="UniProtKB-UniRule"/>
</dbReference>
<keyword evidence="10" id="KW-0256">Endoplasmic reticulum</keyword>
<keyword evidence="13" id="KW-0443">Lipid metabolism</keyword>
<keyword evidence="5" id="KW-0963">Cytoplasm</keyword>
<evidence type="ECO:0000256" key="13">
    <source>
        <dbReference type="ARBA" id="ARBA00023098"/>
    </source>
</evidence>
<evidence type="ECO:0000256" key="15">
    <source>
        <dbReference type="ARBA" id="ARBA00023139"/>
    </source>
</evidence>
<dbReference type="SMART" id="SM00312">
    <property type="entry name" value="PX"/>
    <property type="match status" value="1"/>
</dbReference>
<feature type="domain" description="PH" evidence="20">
    <location>
        <begin position="219"/>
        <end position="328"/>
    </location>
</feature>
<feature type="domain" description="PLD phosphodiesterase" evidence="21">
    <location>
        <begin position="459"/>
        <end position="486"/>
    </location>
</feature>
<dbReference type="SMART" id="SM00233">
    <property type="entry name" value="PH"/>
    <property type="match status" value="1"/>
</dbReference>
<dbReference type="Proteomes" id="UP000002281">
    <property type="component" value="Chromosome 19"/>
</dbReference>
<dbReference type="FunFam" id="2.30.29.30:FF:000114">
    <property type="entry name" value="Phospholipase"/>
    <property type="match status" value="1"/>
</dbReference>
<evidence type="ECO:0000259" key="22">
    <source>
        <dbReference type="PROSITE" id="PS50195"/>
    </source>
</evidence>
<evidence type="ECO:0000256" key="4">
    <source>
        <dbReference type="ARBA" id="ARBA00008664"/>
    </source>
</evidence>
<evidence type="ECO:0000256" key="1">
    <source>
        <dbReference type="ARBA" id="ARBA00004444"/>
    </source>
</evidence>
<evidence type="ECO:0000256" key="7">
    <source>
        <dbReference type="ARBA" id="ARBA00022737"/>
    </source>
</evidence>
<keyword evidence="9 19" id="KW-0378">Hydrolase</keyword>
<dbReference type="Pfam" id="PF00614">
    <property type="entry name" value="PLDc"/>
    <property type="match status" value="1"/>
</dbReference>
<keyword evidence="12" id="KW-0333">Golgi apparatus</keyword>
<evidence type="ECO:0000256" key="18">
    <source>
        <dbReference type="ARBA" id="ARBA00065403"/>
    </source>
</evidence>
<dbReference type="Pfam" id="PF00169">
    <property type="entry name" value="PH"/>
    <property type="match status" value="1"/>
</dbReference>
<dbReference type="GO" id="GO:0035091">
    <property type="term" value="F:phosphatidylinositol binding"/>
    <property type="evidence" value="ECO:0007669"/>
    <property type="project" value="InterPro"/>
</dbReference>
<comment type="similarity">
    <text evidence="4 19">Belongs to the phospholipase D family.</text>
</comment>
<dbReference type="PROSITE" id="PS50035">
    <property type="entry name" value="PLD"/>
    <property type="match status" value="2"/>
</dbReference>
<dbReference type="GO" id="GO:0016042">
    <property type="term" value="P:lipid catabolic process"/>
    <property type="evidence" value="ECO:0007669"/>
    <property type="project" value="UniProtKB-KW"/>
</dbReference>
<dbReference type="InterPro" id="IPR015679">
    <property type="entry name" value="PLipase_D_fam"/>
</dbReference>
<dbReference type="Ensembl" id="ENSECAT00000128206.1">
    <property type="protein sequence ID" value="ENSECAP00000085288.1"/>
    <property type="gene ID" value="ENSECAG00000022638.4"/>
</dbReference>
<dbReference type="GO" id="GO:0048471">
    <property type="term" value="C:perinuclear region of cytoplasm"/>
    <property type="evidence" value="ECO:0007669"/>
    <property type="project" value="UniProtKB-SubCell"/>
</dbReference>
<sequence>MSLKNEPRLNTSALRKIAADMSNLIENLDTRELHFEGEEVDCEVFPGDPKIQEVCIPFSAVYNTQGFKEPDIQTYLSGCPIQARVLEVERFTSTTRVPSANLYTIELTHGEFKWQVKRKFKHFQEFHRELLKYKAFIRIPIPTRRHTFRRQNVKEEPRDMPSLPRSSENMVREEQFFSRRKQLEDYLTKLLKMPMYRNYHATTEFLDISQLSFIHDLGPKGIEGMIMKRSGGHRIPGLNCCGQGRACYRWSKRWLIVKDSFLLYMKPDSGAIASVLLVDKEFRIKVGRKDTETKYGLRIDNLSRTLILKCNSYRHARWWAGAIEEFIQKHATNFLREHRFGSYAAIQENTLAKWYVNAKGYFEDVANAMEEAKEEIFITDWWLSPEIFLKRPVVEGNRWRLDYVLKRKAQQGVRIFVMLYKEVELALGINSEYSKRTLMRLHPNIKVMRHPDHVSSSVYLWAHHEKLVIIDQSVAFVGGIDLAYGRWDDDEHRLTDVGSVKRVPVGLSLGSLTAETMESLESLTLKDKSESNKNVPILKNGDDMDSKLKGIGKPRKFSKFSLYRQLHRHHLRNVDSISSVDSTSNTGSIRSLQTGVGELHGETRFWHGKDYCNFVFKDWVQLDKPFADFIDRYSTPRMPWHDIASVVHGKAARDVARHFIQRWNFTKIMKSKYRSLSYPFLLPKSQTTAHEWKYQVPGSVHANVQLLRSAADWSAGIKYHEESIHTAYVHVIENSKHYIYIENQFFISCADDKVVFNKIGDAIAQRILKAHREGQRYRVYVVIPLLPGFEGDISTGGGNALQAIMHFNYRTMCRGENSILGQLKAELGNQWINYISFCGLRTHAELEGNLVTELIYVHSKLLIADDNTVIIGSANINDRSMLGKRDSEMAVIVQDTETVPSVMDGEEYQAGRFAQGLRLQCFRRKNVMIIRNEGQKVVMACQRYSHWPGVVFGGHSTRQIWCRLWIKCPLSDSPFGGMVLISAVKHHREAGRAGH</sequence>
<dbReference type="GO" id="GO:0005789">
    <property type="term" value="C:endoplasmic reticulum membrane"/>
    <property type="evidence" value="ECO:0007669"/>
    <property type="project" value="UniProtKB-SubCell"/>
</dbReference>
<evidence type="ECO:0000256" key="19">
    <source>
        <dbReference type="PIRNR" id="PIRNR009376"/>
    </source>
</evidence>
<dbReference type="CDD" id="cd07296">
    <property type="entry name" value="PX_PLD1"/>
    <property type="match status" value="1"/>
</dbReference>
<reference evidence="23 24" key="1">
    <citation type="journal article" date="2009" name="Science">
        <title>Genome sequence, comparative analysis, and population genetics of the domestic horse.</title>
        <authorList>
            <consortium name="Broad Institute Genome Sequencing Platform"/>
            <consortium name="Broad Institute Whole Genome Assembly Team"/>
            <person name="Wade C.M."/>
            <person name="Giulotto E."/>
            <person name="Sigurdsson S."/>
            <person name="Zoli M."/>
            <person name="Gnerre S."/>
            <person name="Imsland F."/>
            <person name="Lear T.L."/>
            <person name="Adelson D.L."/>
            <person name="Bailey E."/>
            <person name="Bellone R.R."/>
            <person name="Bloecker H."/>
            <person name="Distl O."/>
            <person name="Edgar R.C."/>
            <person name="Garber M."/>
            <person name="Leeb T."/>
            <person name="Mauceli E."/>
            <person name="MacLeod J.N."/>
            <person name="Penedo M.C.T."/>
            <person name="Raison J.M."/>
            <person name="Sharpe T."/>
            <person name="Vogel J."/>
            <person name="Andersson L."/>
            <person name="Antczak D.F."/>
            <person name="Biagi T."/>
            <person name="Binns M.M."/>
            <person name="Chowdhary B.P."/>
            <person name="Coleman S.J."/>
            <person name="Della Valle G."/>
            <person name="Fryc S."/>
            <person name="Guerin G."/>
            <person name="Hasegawa T."/>
            <person name="Hill E.W."/>
            <person name="Jurka J."/>
            <person name="Kiialainen A."/>
            <person name="Lindgren G."/>
            <person name="Liu J."/>
            <person name="Magnani E."/>
            <person name="Mickelson J.R."/>
            <person name="Murray J."/>
            <person name="Nergadze S.G."/>
            <person name="Onofrio R."/>
            <person name="Pedroni S."/>
            <person name="Piras M.F."/>
            <person name="Raudsepp T."/>
            <person name="Rocchi M."/>
            <person name="Roeed K.H."/>
            <person name="Ryder O.A."/>
            <person name="Searle S."/>
            <person name="Skow L."/>
            <person name="Swinburne J.E."/>
            <person name="Syvaenen A.C."/>
            <person name="Tozaki T."/>
            <person name="Valberg S.J."/>
            <person name="Vaudin M."/>
            <person name="White J.R."/>
            <person name="Zody M.C."/>
            <person name="Lander E.S."/>
            <person name="Lindblad-Toh K."/>
        </authorList>
    </citation>
    <scope>NUCLEOTIDE SEQUENCE [LARGE SCALE GENOMIC DNA]</scope>
    <source>
        <strain evidence="23 24">Thoroughbred</strain>
    </source>
</reference>
<keyword evidence="16" id="KW-0449">Lipoprotein</keyword>
<dbReference type="GeneTree" id="ENSGT00940000155015"/>
<dbReference type="Pfam" id="PF00787">
    <property type="entry name" value="PX"/>
    <property type="match status" value="1"/>
</dbReference>
<keyword evidence="6" id="KW-0597">Phosphoprotein</keyword>
<evidence type="ECO:0000259" key="21">
    <source>
        <dbReference type="PROSITE" id="PS50035"/>
    </source>
</evidence>
<evidence type="ECO:0000256" key="5">
    <source>
        <dbReference type="ARBA" id="ARBA00022490"/>
    </source>
</evidence>
<dbReference type="InterPro" id="IPR016555">
    <property type="entry name" value="PLipase_D_euk"/>
</dbReference>
<dbReference type="SUPFAM" id="SSF64268">
    <property type="entry name" value="PX domain"/>
    <property type="match status" value="1"/>
</dbReference>
<dbReference type="InterPro" id="IPR001683">
    <property type="entry name" value="PX_dom"/>
</dbReference>
<evidence type="ECO:0000256" key="3">
    <source>
        <dbReference type="ARBA" id="ARBA00004577"/>
    </source>
</evidence>
<evidence type="ECO:0000259" key="20">
    <source>
        <dbReference type="PROSITE" id="PS50003"/>
    </source>
</evidence>
<proteinExistence type="inferred from homology"/>
<reference evidence="23" key="2">
    <citation type="submission" date="2025-08" db="UniProtKB">
        <authorList>
            <consortium name="Ensembl"/>
        </authorList>
    </citation>
    <scope>IDENTIFICATION</scope>
    <source>
        <strain evidence="23">Thoroughbred</strain>
    </source>
</reference>
<keyword evidence="14" id="KW-0472">Membrane</keyword>
<evidence type="ECO:0000256" key="16">
    <source>
        <dbReference type="ARBA" id="ARBA00023288"/>
    </source>
</evidence>
<dbReference type="PROSITE" id="PS50003">
    <property type="entry name" value="PH_DOMAIN"/>
    <property type="match status" value="1"/>
</dbReference>
<dbReference type="SMART" id="SM00155">
    <property type="entry name" value="PLDc"/>
    <property type="match status" value="2"/>
</dbReference>
<dbReference type="InterPro" id="IPR011993">
    <property type="entry name" value="PH-like_dom_sf"/>
</dbReference>
<dbReference type="InterPro" id="IPR025202">
    <property type="entry name" value="PLD-like_dom"/>
</dbReference>
<dbReference type="CDD" id="cd09844">
    <property type="entry name" value="PLDc_vPLD1_2"/>
    <property type="match status" value="1"/>
</dbReference>
<dbReference type="Gene3D" id="3.30.1520.10">
    <property type="entry name" value="Phox-like domain"/>
    <property type="match status" value="1"/>
</dbReference>
<dbReference type="Gene3D" id="3.30.870.10">
    <property type="entry name" value="Endonuclease Chain A"/>
    <property type="match status" value="2"/>
</dbReference>
<feature type="domain" description="PLD phosphodiesterase" evidence="21">
    <location>
        <begin position="853"/>
        <end position="880"/>
    </location>
</feature>
<dbReference type="FunFam" id="3.30.870.10:FF:000005">
    <property type="entry name" value="Phospholipase"/>
    <property type="match status" value="1"/>
</dbReference>
<evidence type="ECO:0000313" key="24">
    <source>
        <dbReference type="Proteomes" id="UP000002281"/>
    </source>
</evidence>
<keyword evidence="8" id="KW-0967">Endosome</keyword>
<dbReference type="PROSITE" id="PS50195">
    <property type="entry name" value="PX"/>
    <property type="match status" value="1"/>
</dbReference>
<feature type="domain" description="PX" evidence="22">
    <location>
        <begin position="81"/>
        <end position="212"/>
    </location>
</feature>
<keyword evidence="11 19" id="KW-0442">Lipid degradation</keyword>
<keyword evidence="7" id="KW-0677">Repeat</keyword>
<dbReference type="AlphaFoldDB" id="A0A9L0TFD3"/>
<dbReference type="SUPFAM" id="SSF50729">
    <property type="entry name" value="PH domain-like"/>
    <property type="match status" value="1"/>
</dbReference>
<evidence type="ECO:0000256" key="9">
    <source>
        <dbReference type="ARBA" id="ARBA00022801"/>
    </source>
</evidence>
<dbReference type="GO" id="GO:0000139">
    <property type="term" value="C:Golgi membrane"/>
    <property type="evidence" value="ECO:0007669"/>
    <property type="project" value="UniProtKB-SubCell"/>
</dbReference>
<dbReference type="InterPro" id="IPR001849">
    <property type="entry name" value="PH_domain"/>
</dbReference>
<evidence type="ECO:0000256" key="8">
    <source>
        <dbReference type="ARBA" id="ARBA00022753"/>
    </source>
</evidence>
<evidence type="ECO:0000256" key="11">
    <source>
        <dbReference type="ARBA" id="ARBA00022963"/>
    </source>
</evidence>
<dbReference type="FunFam" id="3.30.1520.10:FF:000021">
    <property type="entry name" value="Phospholipase"/>
    <property type="match status" value="1"/>
</dbReference>
<keyword evidence="15" id="KW-0564">Palmitate</keyword>
<dbReference type="FunFam" id="3.30.870.10:FF:000018">
    <property type="entry name" value="Phospholipase"/>
    <property type="match status" value="1"/>
</dbReference>
<comment type="subcellular location">
    <subcellularLocation>
        <location evidence="2">Cytoplasm</location>
        <location evidence="2">Perinuclear region</location>
    </subcellularLocation>
    <subcellularLocation>
        <location evidence="17">Endoplasmic reticulum membrane</location>
        <topology evidence="17">Lipid-anchor</topology>
        <orientation evidence="17">Cytoplasmic side</orientation>
    </subcellularLocation>
    <subcellularLocation>
        <location evidence="1">Golgi apparatus membrane</location>
        <topology evidence="1">Lipid-anchor</topology>
        <orientation evidence="1">Cytoplasmic side</orientation>
    </subcellularLocation>
    <subcellularLocation>
        <location evidence="3">Late endosome membrane</location>
        <topology evidence="3">Lipid-anchor</topology>
        <orientation evidence="3">Cytoplasmic side</orientation>
    </subcellularLocation>
</comment>